<evidence type="ECO:0000256" key="6">
    <source>
        <dbReference type="PROSITE-ProRule" id="PRU00267"/>
    </source>
</evidence>
<comment type="caution">
    <text evidence="10">The sequence shown here is derived from an EMBL/GenBank/DDBJ whole genome shotgun (WGS) entry which is preliminary data.</text>
</comment>
<evidence type="ECO:0000313" key="11">
    <source>
        <dbReference type="Proteomes" id="UP000655225"/>
    </source>
</evidence>
<evidence type="ECO:0000259" key="8">
    <source>
        <dbReference type="PROSITE" id="PS50118"/>
    </source>
</evidence>
<dbReference type="FunFam" id="1.10.150.60:FF:000022">
    <property type="entry name" value="High mobility group B protein 15"/>
    <property type="match status" value="1"/>
</dbReference>
<feature type="domain" description="ARID" evidence="9">
    <location>
        <begin position="55"/>
        <end position="146"/>
    </location>
</feature>
<dbReference type="SMART" id="SM01014">
    <property type="entry name" value="ARID"/>
    <property type="match status" value="1"/>
</dbReference>
<keyword evidence="11" id="KW-1185">Reference proteome</keyword>
<dbReference type="GO" id="GO:0003677">
    <property type="term" value="F:DNA binding"/>
    <property type="evidence" value="ECO:0007669"/>
    <property type="project" value="UniProtKB-UniRule"/>
</dbReference>
<sequence>MVDRDKGAEEGGDCGSELAVVSSSSACHGSPLPLREAPPSYHPYPPPLAKYEDVLSNPKVFMVTLQKLHATMATKFMIPIVGGKELDLHRLFVEVTSRGGIEKVIRERRWKEVTAIFSFPSTATNASFVLRKYYVQLLHHYEQLYFFGARGCNYPPTASWQSPSPTPVSTQGLVEPVLPSPEVQAATTQKRRKSTGEFFPGASPSSSVGSPVIGVIDGKFESGYLVTVTVGTEKLRGVLYHSPEYPPSQVPQYSGIVGNNSTKDPAAMGVQRRRRRKKSEMRKRDPAHPKPNRSGYNFFFAEQHARLKLLHPEKDREISKMIGNLWNNLTETQKAVYQEQGVKDKERYKSEMEVYRERLKTGQIISNAMPIQQRPFPPEVMVEVYAKIETEEGNISGKSDSEGEKTAGEDSEMETSPVAGNAAE</sequence>
<dbReference type="SMART" id="SM00398">
    <property type="entry name" value="HMG"/>
    <property type="match status" value="1"/>
</dbReference>
<feature type="compositionally biased region" description="Basic and acidic residues" evidence="7">
    <location>
        <begin position="399"/>
        <end position="408"/>
    </location>
</feature>
<organism evidence="10 11">
    <name type="scientific">Tetracentron sinense</name>
    <name type="common">Spur-leaf</name>
    <dbReference type="NCBI Taxonomy" id="13715"/>
    <lineage>
        <taxon>Eukaryota</taxon>
        <taxon>Viridiplantae</taxon>
        <taxon>Streptophyta</taxon>
        <taxon>Embryophyta</taxon>
        <taxon>Tracheophyta</taxon>
        <taxon>Spermatophyta</taxon>
        <taxon>Magnoliopsida</taxon>
        <taxon>Trochodendrales</taxon>
        <taxon>Trochodendraceae</taxon>
        <taxon>Tetracentron</taxon>
    </lineage>
</organism>
<dbReference type="CDD" id="cd22009">
    <property type="entry name" value="HMG-box_AtHMGB9-like"/>
    <property type="match status" value="1"/>
</dbReference>
<dbReference type="SMART" id="SM00501">
    <property type="entry name" value="BRIGHT"/>
    <property type="match status" value="1"/>
</dbReference>
<feature type="domain" description="HMG box" evidence="8">
    <location>
        <begin position="289"/>
        <end position="356"/>
    </location>
</feature>
<dbReference type="CDD" id="cd16872">
    <property type="entry name" value="ARID_HMGB9-like"/>
    <property type="match status" value="1"/>
</dbReference>
<dbReference type="InterPro" id="IPR001606">
    <property type="entry name" value="ARID_dom"/>
</dbReference>
<feature type="compositionally biased region" description="Basic residues" evidence="7">
    <location>
        <begin position="271"/>
        <end position="281"/>
    </location>
</feature>
<keyword evidence="1" id="KW-0805">Transcription regulation</keyword>
<dbReference type="Pfam" id="PF01388">
    <property type="entry name" value="ARID"/>
    <property type="match status" value="1"/>
</dbReference>
<evidence type="ECO:0000256" key="7">
    <source>
        <dbReference type="SAM" id="MobiDB-lite"/>
    </source>
</evidence>
<dbReference type="Gene3D" id="1.10.30.10">
    <property type="entry name" value="High mobility group box domain"/>
    <property type="match status" value="1"/>
</dbReference>
<dbReference type="Gene3D" id="1.10.150.60">
    <property type="entry name" value="ARID DNA-binding domain"/>
    <property type="match status" value="1"/>
</dbReference>
<dbReference type="PROSITE" id="PS51011">
    <property type="entry name" value="ARID"/>
    <property type="match status" value="1"/>
</dbReference>
<comment type="function">
    <text evidence="5">Binds preferentially DNA with A/T-rich content.</text>
</comment>
<dbReference type="OrthoDB" id="338531at2759"/>
<dbReference type="InterPro" id="IPR036910">
    <property type="entry name" value="HMG_box_dom_sf"/>
</dbReference>
<keyword evidence="4 6" id="KW-0539">Nucleus</keyword>
<dbReference type="OMA" id="EQNVDMA"/>
<dbReference type="InterPro" id="IPR036431">
    <property type="entry name" value="ARID_dom_sf"/>
</dbReference>
<accession>A0A834ZAF9</accession>
<evidence type="ECO:0000256" key="5">
    <source>
        <dbReference type="ARBA" id="ARBA00054600"/>
    </source>
</evidence>
<keyword evidence="3" id="KW-0804">Transcription</keyword>
<evidence type="ECO:0000256" key="4">
    <source>
        <dbReference type="ARBA" id="ARBA00023242"/>
    </source>
</evidence>
<feature type="DNA-binding region" description="HMG box" evidence="6">
    <location>
        <begin position="289"/>
        <end position="356"/>
    </location>
</feature>
<evidence type="ECO:0000259" key="9">
    <source>
        <dbReference type="PROSITE" id="PS51011"/>
    </source>
</evidence>
<dbReference type="GO" id="GO:0005634">
    <property type="term" value="C:nucleus"/>
    <property type="evidence" value="ECO:0007669"/>
    <property type="project" value="UniProtKB-UniRule"/>
</dbReference>
<dbReference type="SUPFAM" id="SSF46774">
    <property type="entry name" value="ARID-like"/>
    <property type="match status" value="1"/>
</dbReference>
<dbReference type="PANTHER" id="PTHR46691:SF3">
    <property type="entry name" value="HIGH MOBILITY GROUP B PROTEIN 15"/>
    <property type="match status" value="1"/>
</dbReference>
<evidence type="ECO:0000256" key="3">
    <source>
        <dbReference type="ARBA" id="ARBA00023163"/>
    </source>
</evidence>
<gene>
    <name evidence="10" type="ORF">HHK36_013052</name>
</gene>
<evidence type="ECO:0000256" key="1">
    <source>
        <dbReference type="ARBA" id="ARBA00023015"/>
    </source>
</evidence>
<keyword evidence="2 6" id="KW-0238">DNA-binding</keyword>
<dbReference type="Proteomes" id="UP000655225">
    <property type="component" value="Unassembled WGS sequence"/>
</dbReference>
<proteinExistence type="predicted"/>
<dbReference type="PROSITE" id="PS50118">
    <property type="entry name" value="HMG_BOX_2"/>
    <property type="match status" value="1"/>
</dbReference>
<dbReference type="InterPro" id="IPR009071">
    <property type="entry name" value="HMG_box_dom"/>
</dbReference>
<dbReference type="SUPFAM" id="SSF47095">
    <property type="entry name" value="HMG-box"/>
    <property type="match status" value="1"/>
</dbReference>
<name>A0A834ZAF9_TETSI</name>
<dbReference type="AlphaFoldDB" id="A0A834ZAF9"/>
<dbReference type="EMBL" id="JABCRI010000008">
    <property type="protein sequence ID" value="KAF8402100.1"/>
    <property type="molecule type" value="Genomic_DNA"/>
</dbReference>
<dbReference type="Pfam" id="PF00505">
    <property type="entry name" value="HMG_box"/>
    <property type="match status" value="1"/>
</dbReference>
<feature type="region of interest" description="Disordered" evidence="7">
    <location>
        <begin position="389"/>
        <end position="424"/>
    </location>
</feature>
<dbReference type="InterPro" id="IPR045303">
    <property type="entry name" value="ARID_HMGB9-like"/>
</dbReference>
<evidence type="ECO:0000313" key="10">
    <source>
        <dbReference type="EMBL" id="KAF8402100.1"/>
    </source>
</evidence>
<feature type="region of interest" description="Disordered" evidence="7">
    <location>
        <begin position="250"/>
        <end position="296"/>
    </location>
</feature>
<reference evidence="10 11" key="1">
    <citation type="submission" date="2020-04" db="EMBL/GenBank/DDBJ databases">
        <title>Plant Genome Project.</title>
        <authorList>
            <person name="Zhang R.-G."/>
        </authorList>
    </citation>
    <scope>NUCLEOTIDE SEQUENCE [LARGE SCALE GENOMIC DNA]</scope>
    <source>
        <strain evidence="10">YNK0</strain>
        <tissue evidence="10">Leaf</tissue>
    </source>
</reference>
<dbReference type="FunFam" id="1.10.30.10:FF:000055">
    <property type="entry name" value="High mobility group B protein 15"/>
    <property type="match status" value="1"/>
</dbReference>
<dbReference type="PANTHER" id="PTHR46691">
    <property type="entry name" value="HIGH MOBILITY GROUP B PROTEIN 9"/>
    <property type="match status" value="1"/>
</dbReference>
<evidence type="ECO:0000256" key="2">
    <source>
        <dbReference type="ARBA" id="ARBA00023125"/>
    </source>
</evidence>
<protein>
    <submittedName>
        <fullName evidence="10">Uncharacterized protein</fullName>
    </submittedName>
</protein>